<feature type="domain" description="DUF1985" evidence="2">
    <location>
        <begin position="50"/>
        <end position="110"/>
    </location>
</feature>
<feature type="non-terminal residue" evidence="3">
    <location>
        <position position="1"/>
    </location>
</feature>
<gene>
    <name evidence="3" type="ORF">TAV2_LOCUS1548</name>
</gene>
<dbReference type="InterPro" id="IPR015410">
    <property type="entry name" value="DUF1985"/>
</dbReference>
<accession>A0AAU9RA01</accession>
<dbReference type="Pfam" id="PF09331">
    <property type="entry name" value="DUF1985"/>
    <property type="match status" value="1"/>
</dbReference>
<reference evidence="3 4" key="1">
    <citation type="submission" date="2022-03" db="EMBL/GenBank/DDBJ databases">
        <authorList>
            <person name="Nunn A."/>
            <person name="Chopra R."/>
            <person name="Nunn A."/>
            <person name="Contreras Garrido A."/>
        </authorList>
    </citation>
    <scope>NUCLEOTIDE SEQUENCE [LARGE SCALE GENOMIC DNA]</scope>
</reference>
<evidence type="ECO:0000313" key="3">
    <source>
        <dbReference type="EMBL" id="CAH2035314.1"/>
    </source>
</evidence>
<name>A0AAU9RA01_THLAR</name>
<evidence type="ECO:0000313" key="4">
    <source>
        <dbReference type="Proteomes" id="UP000836841"/>
    </source>
</evidence>
<protein>
    <recommendedName>
        <fullName evidence="2">DUF1985 domain-containing protein</fullName>
    </recommendedName>
</protein>
<dbReference type="AlphaFoldDB" id="A0AAU9RA01"/>
<sequence>MESNDLPLRIFADQQEPVGERVNSYFKLETLGVILKALTPDELNVIRPRRSKNLSTELKVKYACLLLVDGLLCRKSAGMKIPKEHVEMIRDLDYFLDFPWGRHCFDMTVQCIKSRTIHQLAQPTVAVQGFIHAVQLVLLDAVPAALETLVEEGDSDFEDDECLVASTLKLDKLWALDSSGQVSVIPIIPGEVDGNSEVDLSWPDEAEDPKVDYMEMLIAEGAEFCRESFLGGLLAEAPPPKSKTQIRKRKAKPAVKERSVASSSRAKKTKGMWEITYCR</sequence>
<feature type="region of interest" description="Disordered" evidence="1">
    <location>
        <begin position="239"/>
        <end position="270"/>
    </location>
</feature>
<organism evidence="3 4">
    <name type="scientific">Thlaspi arvense</name>
    <name type="common">Field penny-cress</name>
    <dbReference type="NCBI Taxonomy" id="13288"/>
    <lineage>
        <taxon>Eukaryota</taxon>
        <taxon>Viridiplantae</taxon>
        <taxon>Streptophyta</taxon>
        <taxon>Embryophyta</taxon>
        <taxon>Tracheophyta</taxon>
        <taxon>Spermatophyta</taxon>
        <taxon>Magnoliopsida</taxon>
        <taxon>eudicotyledons</taxon>
        <taxon>Gunneridae</taxon>
        <taxon>Pentapetalae</taxon>
        <taxon>rosids</taxon>
        <taxon>malvids</taxon>
        <taxon>Brassicales</taxon>
        <taxon>Brassicaceae</taxon>
        <taxon>Thlaspideae</taxon>
        <taxon>Thlaspi</taxon>
    </lineage>
</organism>
<dbReference type="Proteomes" id="UP000836841">
    <property type="component" value="Chromosome 1"/>
</dbReference>
<dbReference type="PANTHER" id="PTHR48449">
    <property type="entry name" value="DUF1985 DOMAIN-CONTAINING PROTEIN"/>
    <property type="match status" value="1"/>
</dbReference>
<evidence type="ECO:0000256" key="1">
    <source>
        <dbReference type="SAM" id="MobiDB-lite"/>
    </source>
</evidence>
<dbReference type="EMBL" id="OU466857">
    <property type="protein sequence ID" value="CAH2035314.1"/>
    <property type="molecule type" value="Genomic_DNA"/>
</dbReference>
<evidence type="ECO:0000259" key="2">
    <source>
        <dbReference type="Pfam" id="PF09331"/>
    </source>
</evidence>
<keyword evidence="4" id="KW-1185">Reference proteome</keyword>
<feature type="compositionally biased region" description="Basic residues" evidence="1">
    <location>
        <begin position="244"/>
        <end position="253"/>
    </location>
</feature>
<dbReference type="PANTHER" id="PTHR48449:SF2">
    <property type="entry name" value="UBIQUITIN-LIKE PROTEASE FAMILY PROFILE DOMAIN-CONTAINING PROTEIN"/>
    <property type="match status" value="1"/>
</dbReference>
<proteinExistence type="predicted"/>